<gene>
    <name evidence="3" type="ORF">VITISV_020485</name>
</gene>
<name>A5B5X1_VITVI</name>
<feature type="domain" description="Reverse transcriptase Ty1/copia-type" evidence="2">
    <location>
        <begin position="311"/>
        <end position="411"/>
    </location>
</feature>
<sequence>MPSSTQSSKLQLPSSTPNLASLQSLKDALPIKLDRNNYILWKTRMENVFFTNGFEEFIGRTKPCPSKELPTGDINPEFVQWRRFDRMRLNHQHTPPTDLHSIAHMAAIPNSIPPQAFSNSHSWHHLRPPHQIKNQHQTPRNQHQGPPTPNRNPNRPSAHPRPPHLPTRPQCQLCGKFGHTVMKCYHHFDITYQDNNGASSSRDSSQFQAMLVAAPEHQDSWFFDIGDTHHLTHSAQTLSHVQPYSGVDQVTIGDGQSLPIHNIDLWGHALHPSTTGARYFLIFIYDYSSQASKSDPWVQAMNHEYQALLRNYTWSLVPLPPSAHIVGYRWIYKLKDRPNGSVERHKARLVKGFTQTLGVVYFDTFNLVAKPYTIRLILALVVSFQWLVRQLDVDNAFLNGELQEEVFMAQP</sequence>
<dbReference type="AlphaFoldDB" id="A5B5X1"/>
<evidence type="ECO:0000313" key="3">
    <source>
        <dbReference type="EMBL" id="CAN67566.1"/>
    </source>
</evidence>
<dbReference type="InterPro" id="IPR013103">
    <property type="entry name" value="RVT_2"/>
</dbReference>
<feature type="region of interest" description="Disordered" evidence="1">
    <location>
        <begin position="111"/>
        <end position="167"/>
    </location>
</feature>
<organism evidence="3">
    <name type="scientific">Vitis vinifera</name>
    <name type="common">Grape</name>
    <dbReference type="NCBI Taxonomy" id="29760"/>
    <lineage>
        <taxon>Eukaryota</taxon>
        <taxon>Viridiplantae</taxon>
        <taxon>Streptophyta</taxon>
        <taxon>Embryophyta</taxon>
        <taxon>Tracheophyta</taxon>
        <taxon>Spermatophyta</taxon>
        <taxon>Magnoliopsida</taxon>
        <taxon>eudicotyledons</taxon>
        <taxon>Gunneridae</taxon>
        <taxon>Pentapetalae</taxon>
        <taxon>rosids</taxon>
        <taxon>Vitales</taxon>
        <taxon>Vitaceae</taxon>
        <taxon>Viteae</taxon>
        <taxon>Vitis</taxon>
    </lineage>
</organism>
<accession>A5B5X1</accession>
<proteinExistence type="predicted"/>
<reference evidence="3" key="1">
    <citation type="journal article" date="2007" name="PLoS ONE">
        <title>The first genome sequence of an elite grapevine cultivar (Pinot noir Vitis vinifera L.): coping with a highly heterozygous genome.</title>
        <authorList>
            <person name="Velasco R."/>
            <person name="Zharkikh A."/>
            <person name="Troggio M."/>
            <person name="Cartwright D.A."/>
            <person name="Cestaro A."/>
            <person name="Pruss D."/>
            <person name="Pindo M."/>
            <person name="FitzGerald L.M."/>
            <person name="Vezzulli S."/>
            <person name="Reid J."/>
            <person name="Malacarne G."/>
            <person name="Iliev D."/>
            <person name="Coppola G."/>
            <person name="Wardell B."/>
            <person name="Micheletti D."/>
            <person name="Macalma T."/>
            <person name="Facci M."/>
            <person name="Mitchell J.T."/>
            <person name="Perazzolli M."/>
            <person name="Eldredge G."/>
            <person name="Gatto P."/>
            <person name="Oyzerski R."/>
            <person name="Moretto M."/>
            <person name="Gutin N."/>
            <person name="Stefanini M."/>
            <person name="Chen Y."/>
            <person name="Segala C."/>
            <person name="Davenport C."/>
            <person name="Dematte L."/>
            <person name="Mraz A."/>
            <person name="Battilana J."/>
            <person name="Stormo K."/>
            <person name="Costa F."/>
            <person name="Tao Q."/>
            <person name="Si-Ammour A."/>
            <person name="Harkins T."/>
            <person name="Lackey A."/>
            <person name="Perbost C."/>
            <person name="Taillon B."/>
            <person name="Stella A."/>
            <person name="Solovyev V."/>
            <person name="Fawcett J.A."/>
            <person name="Sterck L."/>
            <person name="Vandepoele K."/>
            <person name="Grando S.M."/>
            <person name="Toppo S."/>
            <person name="Moser C."/>
            <person name="Lanchbury J."/>
            <person name="Bogden R."/>
            <person name="Skolnick M."/>
            <person name="Sgaramella V."/>
            <person name="Bhatnagar S.K."/>
            <person name="Fontana P."/>
            <person name="Gutin A."/>
            <person name="Van de Peer Y."/>
            <person name="Salamini F."/>
            <person name="Viola R."/>
        </authorList>
    </citation>
    <scope>NUCLEOTIDE SEQUENCE</scope>
</reference>
<evidence type="ECO:0000259" key="2">
    <source>
        <dbReference type="Pfam" id="PF07727"/>
    </source>
</evidence>
<evidence type="ECO:0000256" key="1">
    <source>
        <dbReference type="SAM" id="MobiDB-lite"/>
    </source>
</evidence>
<protein>
    <recommendedName>
        <fullName evidence="2">Reverse transcriptase Ty1/copia-type domain-containing protein</fullName>
    </recommendedName>
</protein>
<feature type="compositionally biased region" description="Polar residues" evidence="1">
    <location>
        <begin position="132"/>
        <end position="145"/>
    </location>
</feature>
<dbReference type="Pfam" id="PF07727">
    <property type="entry name" value="RVT_2"/>
    <property type="match status" value="1"/>
</dbReference>
<dbReference type="EMBL" id="AM447709">
    <property type="protein sequence ID" value="CAN67566.1"/>
    <property type="molecule type" value="Genomic_DNA"/>
</dbReference>